<gene>
    <name evidence="4" type="ORF">JCM21714_1993</name>
</gene>
<comment type="similarity">
    <text evidence="1">Belongs to the short-chain dehydrogenases/reductases (SDR) family.</text>
</comment>
<evidence type="ECO:0000256" key="3">
    <source>
        <dbReference type="ARBA" id="ARBA00023002"/>
    </source>
</evidence>
<dbReference type="Proteomes" id="UP000019102">
    <property type="component" value="Unassembled WGS sequence"/>
</dbReference>
<dbReference type="STRING" id="1298598.JCM21714_1993"/>
<dbReference type="Pfam" id="PF00106">
    <property type="entry name" value="adh_short"/>
    <property type="match status" value="1"/>
</dbReference>
<comment type="caution">
    <text evidence="4">The sequence shown here is derived from an EMBL/GenBank/DDBJ whole genome shotgun (WGS) entry which is preliminary data.</text>
</comment>
<protein>
    <submittedName>
        <fullName evidence="4">3-oxoacyl-[acyl-carrier protein] reductase</fullName>
    </submittedName>
</protein>
<dbReference type="GO" id="GO:0016491">
    <property type="term" value="F:oxidoreductase activity"/>
    <property type="evidence" value="ECO:0007669"/>
    <property type="project" value="UniProtKB-KW"/>
</dbReference>
<evidence type="ECO:0000313" key="4">
    <source>
        <dbReference type="EMBL" id="GAE92964.1"/>
    </source>
</evidence>
<dbReference type="EMBL" id="BAVS01000008">
    <property type="protein sequence ID" value="GAE92964.1"/>
    <property type="molecule type" value="Genomic_DNA"/>
</dbReference>
<dbReference type="CDD" id="cd05233">
    <property type="entry name" value="SDR_c"/>
    <property type="match status" value="1"/>
</dbReference>
<dbReference type="eggNOG" id="COG1028">
    <property type="taxonomic scope" value="Bacteria"/>
</dbReference>
<dbReference type="InterPro" id="IPR002347">
    <property type="entry name" value="SDR_fam"/>
</dbReference>
<accession>W4VJN1</accession>
<dbReference type="PANTHER" id="PTHR43639:SF1">
    <property type="entry name" value="SHORT-CHAIN DEHYDROGENASE_REDUCTASE FAMILY PROTEIN"/>
    <property type="match status" value="1"/>
</dbReference>
<proteinExistence type="inferred from homology"/>
<dbReference type="AlphaFoldDB" id="W4VJN1"/>
<organism evidence="4 5">
    <name type="scientific">Gracilibacillus boraciitolerans JCM 21714</name>
    <dbReference type="NCBI Taxonomy" id="1298598"/>
    <lineage>
        <taxon>Bacteria</taxon>
        <taxon>Bacillati</taxon>
        <taxon>Bacillota</taxon>
        <taxon>Bacilli</taxon>
        <taxon>Bacillales</taxon>
        <taxon>Bacillaceae</taxon>
        <taxon>Gracilibacillus</taxon>
    </lineage>
</organism>
<dbReference type="PANTHER" id="PTHR43639">
    <property type="entry name" value="OXIDOREDUCTASE, SHORT-CHAIN DEHYDROGENASE/REDUCTASE FAMILY (AFU_ORTHOLOGUE AFUA_5G02870)"/>
    <property type="match status" value="1"/>
</dbReference>
<evidence type="ECO:0000256" key="1">
    <source>
        <dbReference type="ARBA" id="ARBA00006484"/>
    </source>
</evidence>
<dbReference type="InterPro" id="IPR036291">
    <property type="entry name" value="NAD(P)-bd_dom_sf"/>
</dbReference>
<dbReference type="PRINTS" id="PR00081">
    <property type="entry name" value="GDHRDH"/>
</dbReference>
<evidence type="ECO:0000313" key="5">
    <source>
        <dbReference type="Proteomes" id="UP000019102"/>
    </source>
</evidence>
<reference evidence="4 5" key="1">
    <citation type="journal article" date="2014" name="Genome Announc.">
        <title>Draft Genome Sequence of the Boron-Tolerant and Moderately Halotolerant Bacterium Gracilibacillus boraciitolerans JCM 21714T.</title>
        <authorList>
            <person name="Ahmed I."/>
            <person name="Oshima K."/>
            <person name="Suda W."/>
            <person name="Kitamura K."/>
            <person name="Iida T."/>
            <person name="Ohmori Y."/>
            <person name="Fujiwara T."/>
            <person name="Hattori M."/>
            <person name="Ohkuma M."/>
        </authorList>
    </citation>
    <scope>NUCLEOTIDE SEQUENCE [LARGE SCALE GENOMIC DNA]</scope>
    <source>
        <strain evidence="4 5">JCM 21714</strain>
    </source>
</reference>
<name>W4VJN1_9BACI</name>
<dbReference type="SUPFAM" id="SSF51735">
    <property type="entry name" value="NAD(P)-binding Rossmann-fold domains"/>
    <property type="match status" value="1"/>
</dbReference>
<keyword evidence="3" id="KW-0560">Oxidoreductase</keyword>
<keyword evidence="5" id="KW-1185">Reference proteome</keyword>
<evidence type="ECO:0000256" key="2">
    <source>
        <dbReference type="ARBA" id="ARBA00011881"/>
    </source>
</evidence>
<sequence length="95" mass="10577">MGHALITAGTKGLGLKVTEGFINEGHSVSITYFKDLARAEQLQQKFPKASIEIIQADVCNKHDLTNAVQKAVKRFGTIDYLINNAGPFIFERKNW</sequence>
<dbReference type="Gene3D" id="3.40.50.720">
    <property type="entry name" value="NAD(P)-binding Rossmann-like Domain"/>
    <property type="match status" value="1"/>
</dbReference>
<comment type="subunit">
    <text evidence="2">Homotetramer.</text>
</comment>